<sequence length="394" mass="43638">MSRKQAAAPRKVGIIIANTGTPEAPTRKAVKKYLSQFLMDPRICPMPRPVWWTLLHTTILRKRSRASAEKYQKIWTEEGSPLVAITASLERGLNDYYAEQGLPVVVRAGMSYGKPSLKQAVKELKEEGCTELVVLPMYPQSAFSTTGSVSDGVAKAVRRARFKGDVRLVDGYGEDATYVRAVAASIRNAGFSEESGDRLLFSFHSIPLKDIEAGDTYELQTGATSLAIAGELGLDRRSWTISYQSRFDKGRTWLSPFTRPTLVRLAQAAEPGSRLYVVCPNFAVDCLETLYDVPQELEPIYRAALAGELVDADEEPGALENTGKRAAHCDAHLEAHRDIAKTVRMKRAAEDFRRGAHRQLEADEPFVYVPCLNKSRAHLKVLTHILAPYVGDEA</sequence>
<keyword evidence="7" id="KW-0479">Metal-binding</keyword>
<dbReference type="SUPFAM" id="SSF53800">
    <property type="entry name" value="Chelatase"/>
    <property type="match status" value="1"/>
</dbReference>
<dbReference type="PROSITE" id="PS00534">
    <property type="entry name" value="FERROCHELATASE"/>
    <property type="match status" value="1"/>
</dbReference>
<evidence type="ECO:0000256" key="3">
    <source>
        <dbReference type="ARBA" id="ARBA00023133"/>
    </source>
</evidence>
<comment type="function">
    <text evidence="7 8">Involved in coproporphyrin-dependent heme b biosynthesis. Catalyzes the insertion of ferrous iron into coproporphyrin III to form Fe-coproporphyrin III.</text>
</comment>
<dbReference type="InterPro" id="IPR033644">
    <property type="entry name" value="Ferrochelatase_C"/>
</dbReference>
<dbReference type="EMBL" id="WPOO01000001">
    <property type="protein sequence ID" value="MVN57766.1"/>
    <property type="molecule type" value="Genomic_DNA"/>
</dbReference>
<dbReference type="GO" id="GO:0004325">
    <property type="term" value="F:ferrochelatase activity"/>
    <property type="evidence" value="ECO:0007669"/>
    <property type="project" value="UniProtKB-UniRule"/>
</dbReference>
<dbReference type="HAMAP" id="MF_00323">
    <property type="entry name" value="Ferrochelatase"/>
    <property type="match status" value="1"/>
</dbReference>
<dbReference type="AlphaFoldDB" id="A0A7K1T292"/>
<dbReference type="UniPathway" id="UPA00252"/>
<dbReference type="InterPro" id="IPR033659">
    <property type="entry name" value="Ferrochelatase_N"/>
</dbReference>
<dbReference type="CDD" id="cd00419">
    <property type="entry name" value="Ferrochelatase_C"/>
    <property type="match status" value="1"/>
</dbReference>
<dbReference type="NCBIfam" id="TIGR00109">
    <property type="entry name" value="hemH"/>
    <property type="match status" value="1"/>
</dbReference>
<evidence type="ECO:0000256" key="5">
    <source>
        <dbReference type="ARBA" id="ARBA00023244"/>
    </source>
</evidence>
<comment type="catalytic activity">
    <reaction evidence="6">
        <text>Fe-coproporphyrin III + 2 H(+) = coproporphyrin III + Fe(2+)</text>
        <dbReference type="Rhea" id="RHEA:49572"/>
        <dbReference type="ChEBI" id="CHEBI:15378"/>
        <dbReference type="ChEBI" id="CHEBI:29033"/>
        <dbReference type="ChEBI" id="CHEBI:68438"/>
        <dbReference type="ChEBI" id="CHEBI:131725"/>
        <dbReference type="EC" id="4.99.1.9"/>
    </reaction>
    <physiologicalReaction direction="right-to-left" evidence="6">
        <dbReference type="Rhea" id="RHEA:49574"/>
    </physiologicalReaction>
</comment>
<keyword evidence="2 7" id="KW-0408">Iron</keyword>
<dbReference type="InterPro" id="IPR001015">
    <property type="entry name" value="Ferrochelatase"/>
</dbReference>
<accession>A0A7K1T292</accession>
<evidence type="ECO:0000256" key="7">
    <source>
        <dbReference type="HAMAP-Rule" id="MF_00323"/>
    </source>
</evidence>
<evidence type="ECO:0000256" key="1">
    <source>
        <dbReference type="ARBA" id="ARBA00004744"/>
    </source>
</evidence>
<dbReference type="RefSeq" id="WP_157011567.1">
    <property type="nucleotide sequence ID" value="NZ_WPOO01000001.1"/>
</dbReference>
<evidence type="ECO:0000313" key="10">
    <source>
        <dbReference type="Proteomes" id="UP000488839"/>
    </source>
</evidence>
<dbReference type="InterPro" id="IPR019772">
    <property type="entry name" value="Ferrochelatase_AS"/>
</dbReference>
<evidence type="ECO:0000256" key="4">
    <source>
        <dbReference type="ARBA" id="ARBA00023239"/>
    </source>
</evidence>
<dbReference type="GO" id="GO:0005737">
    <property type="term" value="C:cytoplasm"/>
    <property type="evidence" value="ECO:0007669"/>
    <property type="project" value="UniProtKB-SubCell"/>
</dbReference>
<dbReference type="GO" id="GO:0006783">
    <property type="term" value="P:heme biosynthetic process"/>
    <property type="evidence" value="ECO:0007669"/>
    <property type="project" value="UniProtKB-UniRule"/>
</dbReference>
<dbReference type="EC" id="4.99.1.9" evidence="7"/>
<comment type="caution">
    <text evidence="9">The sequence shown here is derived from an EMBL/GenBank/DDBJ whole genome shotgun (WGS) entry which is preliminary data.</text>
</comment>
<dbReference type="PANTHER" id="PTHR11108:SF1">
    <property type="entry name" value="FERROCHELATASE, MITOCHONDRIAL"/>
    <property type="match status" value="1"/>
</dbReference>
<evidence type="ECO:0000256" key="2">
    <source>
        <dbReference type="ARBA" id="ARBA00023004"/>
    </source>
</evidence>
<dbReference type="GO" id="GO:0046872">
    <property type="term" value="F:metal ion binding"/>
    <property type="evidence" value="ECO:0007669"/>
    <property type="project" value="UniProtKB-UniRule"/>
</dbReference>
<dbReference type="Pfam" id="PF00762">
    <property type="entry name" value="Ferrochelatase"/>
    <property type="match status" value="1"/>
</dbReference>
<evidence type="ECO:0000313" key="9">
    <source>
        <dbReference type="EMBL" id="MVN57766.1"/>
    </source>
</evidence>
<protein>
    <recommendedName>
        <fullName evidence="7">Coproporphyrin III ferrochelatase</fullName>
        <ecNumber evidence="7">4.99.1.9</ecNumber>
    </recommendedName>
</protein>
<feature type="binding site" evidence="7">
    <location>
        <position position="204"/>
    </location>
    <ligand>
        <name>Fe(2+)</name>
        <dbReference type="ChEBI" id="CHEBI:29033"/>
    </ligand>
</feature>
<comment type="similarity">
    <text evidence="7 8">Belongs to the ferrochelatase family.</text>
</comment>
<comment type="subcellular location">
    <subcellularLocation>
        <location evidence="7 8">Cytoplasm</location>
    </subcellularLocation>
</comment>
<evidence type="ECO:0000256" key="6">
    <source>
        <dbReference type="ARBA" id="ARBA00024536"/>
    </source>
</evidence>
<feature type="binding site" evidence="7">
    <location>
        <position position="288"/>
    </location>
    <ligand>
        <name>Fe(2+)</name>
        <dbReference type="ChEBI" id="CHEBI:29033"/>
    </ligand>
</feature>
<dbReference type="Gene3D" id="3.40.50.1400">
    <property type="match status" value="2"/>
</dbReference>
<comment type="pathway">
    <text evidence="1 7 8">Porphyrin-containing compound metabolism; protoheme biosynthesis.</text>
</comment>
<organism evidence="9 10">
    <name type="scientific">Adlercreutzia rubneri</name>
    <dbReference type="NCBI Taxonomy" id="2916441"/>
    <lineage>
        <taxon>Bacteria</taxon>
        <taxon>Bacillati</taxon>
        <taxon>Actinomycetota</taxon>
        <taxon>Coriobacteriia</taxon>
        <taxon>Eggerthellales</taxon>
        <taxon>Eggerthellaceae</taxon>
        <taxon>Adlercreutzia</taxon>
    </lineage>
</organism>
<evidence type="ECO:0000256" key="8">
    <source>
        <dbReference type="RuleBase" id="RU000607"/>
    </source>
</evidence>
<proteinExistence type="inferred from homology"/>
<keyword evidence="10" id="KW-1185">Reference proteome</keyword>
<keyword evidence="7 8" id="KW-0963">Cytoplasm</keyword>
<name>A0A7K1T292_9ACTN</name>
<dbReference type="PANTHER" id="PTHR11108">
    <property type="entry name" value="FERROCHELATASE"/>
    <property type="match status" value="1"/>
</dbReference>
<comment type="caution">
    <text evidence="7">Lacks conserved residue(s) required for the propagation of feature annotation.</text>
</comment>
<dbReference type="CDD" id="cd03411">
    <property type="entry name" value="Ferrochelatase_N"/>
    <property type="match status" value="1"/>
</dbReference>
<dbReference type="Proteomes" id="UP000488839">
    <property type="component" value="Unassembled WGS sequence"/>
</dbReference>
<keyword evidence="5 7" id="KW-0627">Porphyrin biosynthesis</keyword>
<gene>
    <name evidence="9" type="primary">hemH</name>
    <name evidence="7" type="synonym">cpfC</name>
    <name evidence="9" type="ORF">GO707_00725</name>
</gene>
<keyword evidence="3 7" id="KW-0350">Heme biosynthesis</keyword>
<keyword evidence="4 7" id="KW-0456">Lyase</keyword>
<reference evidence="9 10" key="1">
    <citation type="submission" date="2019-11" db="EMBL/GenBank/DDBJ databases">
        <title>Whole genome shotgun sequencing (WGS) data from Adlercreutzia equolifaciens ResAG-91, Eggerthella lenta MRI-F36, MRI-F37, MRI-F40, ResAG-49, ResAG-88, ResAG-121, ResAG-145, and Gordonibacter sp. ResAG-5, ResAG-26, ResAG-43, ResAG-50, ResAG-59.</title>
        <authorList>
            <person name="Stoll D.A."/>
            <person name="Danylec N."/>
            <person name="Franz C.M.A.P."/>
            <person name="Huch M."/>
        </authorList>
    </citation>
    <scope>NUCLEOTIDE SEQUENCE [LARGE SCALE GENOMIC DNA]</scope>
    <source>
        <strain evidence="9 10">ResAG-91</strain>
    </source>
</reference>